<evidence type="ECO:0000313" key="3">
    <source>
        <dbReference type="Proteomes" id="UP000504632"/>
    </source>
</evidence>
<feature type="compositionally biased region" description="Polar residues" evidence="1">
    <location>
        <begin position="633"/>
        <end position="662"/>
    </location>
</feature>
<sequence>MDRLFQRLPDRPSAHTEEVRRTEGEKHCCTATYALDEYLISLQHKNRVLRRIRGKDSKHIELERLERGFSLYVNGANATSASQKATAAQRTTHTADCSRTSRVEDQQRQRSHTAPGKVQRREWVQDSVHIRTESGARLQISPQLPHSNDLEPNQSVSMESGSQAETKDGCKAFSCDSDFDGSVCDSEQSERVLLNMDQVKVLRRSLEARVQRDSRGSAGEESEDEWVEEQIVTEDSNESLDDITLPLTPKPHKQPISSECHTSELIVLDFGPSSRVGRKIQRSLAAKPKDDVESFIPIRPVTVKSKPTRNSPQTSRDVPKRPLSAVRKVQDIRDSEETASQVFQALQRENTPLQQKKLLKVLEKIEAEIKSSSCPVHPPDSGSLSVTVTGRQASPETLYVTMEILSNWGNRCRVGLTEVQFFCQRNRKLYVSPHDLDIRNVDQPGNLTALVNGKTKTTKDRHMWTCVFHPPVQLYFILRNTECSPDFRISGIKIWNYNRSLNDLDVCVRDIRLYVNSTLVYEGQLEKGCGNQVFDYSTTINLQQLPECTTPSPDSCLQASSPHRCRDTGSPLVSSSLSELSSAHTEEETNESRQGRKANSVPLSTGPSGYVPRVLMQKDSSDRDSPPLDVSMSPAQSTGQIKETEQTVTTQPSSCRTPQWLQPISRADPDGAEQEGRGQGKEKERPLWLVPQNAMEPKSSVLSELPCNPGQVCRSGTTHGHQGVAVNNTQRESGTTHREAPIENTQRETSAEFSADSLETDPELGLDGGSERKTEHLDMDSDLLDSLGERVERPISGRRGSARNRTRQSPNPSLDGTNSLVAADESHLVAGGSRRPRADWRSQQNDPLMESWDSLTKFKHRQRGRIANMALEGDIFDEFLQRQPRLNPTSDPTPNLDSTLSPSVEPEEEDEEEFEIPVLPCGQTLVINILSTWGDRHYVGLNGLEIFGSTGEPITPRHITADPPDINILPAYNKDPRVVTNLIDGVNRTQDDMHLWLAPYTPGHTHIITLDLGLPCHLAMIRIWNYNKSRIHSFRGVKEVEMLLDGQCIFRGEIAKASGTLSGVLDQFGDTILFTTDDDILEAMSHYDTTFTGGLDAANPGAEEEELQRPCTADGEGEERPFTQAGFRDDDTTKFHSNPAESEDRSSGLHTGKCLRLTLGLTWGDPHYLGLTGLEVVGQEGESVPLDITMVTASPQDLNDLPEYNNDLRTLDKLIDGQNITTDDEHMWLIPFTSGYDHTLTIQFSQSQPIAGLRIWNYNKSPEDSYRGVKVLHVMLDGILISPTDGFLIRKAPGHCHFDFAQEILFIDYLQTSQTSLTSQISVGTCKIPDDSHRTEERASMDYEAPLMPCGFLFQLQLLTSWGDPYYIGLNGMELYDEAHQKIPLTDNNIAAFPDSVNVLDGVCGDVRTPDKLVDGVNDTFDGRHMWLAPILPGLVNRVYVIFDRPVTVSLIKLWNYSKTPQRGVKEFGLLVDDLLVYNGILDCVNPATRGILPTCDPTVPSHNIVFTHNTNITHQQRRFVISNHTEDQDVKMTNENRVIQQTRKKQTADPALRPNTCMSDSGKVTKRR</sequence>
<dbReference type="GeneID" id="115808697"/>
<name>A0A6J2UZ95_CHACN</name>
<feature type="region of interest" description="Disordered" evidence="1">
    <location>
        <begin position="212"/>
        <end position="238"/>
    </location>
</feature>
<evidence type="ECO:0000259" key="2">
    <source>
        <dbReference type="Pfam" id="PF14652"/>
    </source>
</evidence>
<dbReference type="Proteomes" id="UP000504632">
    <property type="component" value="Chromosome 3"/>
</dbReference>
<feature type="compositionally biased region" description="Basic and acidic residues" evidence="1">
    <location>
        <begin position="674"/>
        <end position="686"/>
    </location>
</feature>
<feature type="domain" description="KATNIP" evidence="2">
    <location>
        <begin position="1158"/>
        <end position="1484"/>
    </location>
</feature>
<dbReference type="RefSeq" id="XP_030626005.1">
    <property type="nucleotide sequence ID" value="XM_030770145.1"/>
</dbReference>
<reference evidence="4" key="1">
    <citation type="submission" date="2025-08" db="UniProtKB">
        <authorList>
            <consortium name="RefSeq"/>
        </authorList>
    </citation>
    <scope>IDENTIFICATION</scope>
</reference>
<feature type="region of interest" description="Disordered" evidence="1">
    <location>
        <begin position="884"/>
        <end position="910"/>
    </location>
</feature>
<feature type="region of interest" description="Disordered" evidence="1">
    <location>
        <begin position="1092"/>
        <end position="1149"/>
    </location>
</feature>
<dbReference type="Pfam" id="PF14652">
    <property type="entry name" value="DUF4457"/>
    <property type="match status" value="3"/>
</dbReference>
<evidence type="ECO:0000256" key="1">
    <source>
        <dbReference type="SAM" id="MobiDB-lite"/>
    </source>
</evidence>
<feature type="compositionally biased region" description="Basic and acidic residues" evidence="1">
    <location>
        <begin position="99"/>
        <end position="108"/>
    </location>
</feature>
<feature type="compositionally biased region" description="Low complexity" evidence="1">
    <location>
        <begin position="570"/>
        <end position="582"/>
    </location>
</feature>
<feature type="compositionally biased region" description="Polar residues" evidence="1">
    <location>
        <begin position="140"/>
        <end position="163"/>
    </location>
</feature>
<feature type="region of interest" description="Disordered" evidence="1">
    <location>
        <begin position="1"/>
        <end position="21"/>
    </location>
</feature>
<gene>
    <name evidence="4" type="primary">katnip</name>
</gene>
<feature type="region of interest" description="Disordered" evidence="1">
    <location>
        <begin position="135"/>
        <end position="163"/>
    </location>
</feature>
<dbReference type="PANTHER" id="PTHR21534">
    <property type="entry name" value="KATANIN-INTERACTING PROTEIN"/>
    <property type="match status" value="1"/>
</dbReference>
<protein>
    <submittedName>
        <fullName evidence="4">Protein KIAA0556</fullName>
    </submittedName>
</protein>
<feature type="compositionally biased region" description="Polar residues" evidence="1">
    <location>
        <begin position="551"/>
        <end position="561"/>
    </location>
</feature>
<feature type="domain" description="KATNIP" evidence="2">
    <location>
        <begin position="898"/>
        <end position="1056"/>
    </location>
</feature>
<feature type="compositionally biased region" description="Polar residues" evidence="1">
    <location>
        <begin position="714"/>
        <end position="733"/>
    </location>
</feature>
<feature type="region of interest" description="Disordered" evidence="1">
    <location>
        <begin position="1541"/>
        <end position="1569"/>
    </location>
</feature>
<dbReference type="PANTHER" id="PTHR21534:SF0">
    <property type="entry name" value="KATANIN-INTERACTING PROTEIN"/>
    <property type="match status" value="1"/>
</dbReference>
<feature type="region of interest" description="Disordered" evidence="1">
    <location>
        <begin position="551"/>
        <end position="820"/>
    </location>
</feature>
<feature type="compositionally biased region" description="Low complexity" evidence="1">
    <location>
        <begin position="80"/>
        <end position="92"/>
    </location>
</feature>
<feature type="compositionally biased region" description="Basic and acidic residues" evidence="1">
    <location>
        <begin position="584"/>
        <end position="594"/>
    </location>
</feature>
<proteinExistence type="predicted"/>
<feature type="region of interest" description="Disordered" evidence="1">
    <location>
        <begin position="299"/>
        <end position="323"/>
    </location>
</feature>
<dbReference type="CTD" id="23247"/>
<feature type="region of interest" description="Disordered" evidence="1">
    <location>
        <begin position="80"/>
        <end position="120"/>
    </location>
</feature>
<dbReference type="InterPro" id="IPR026704">
    <property type="entry name" value="KATNIP"/>
</dbReference>
<dbReference type="InParanoid" id="A0A6J2UZ95"/>
<dbReference type="OrthoDB" id="304622at2759"/>
<feature type="compositionally biased region" description="Basic and acidic residues" evidence="1">
    <location>
        <begin position="734"/>
        <end position="750"/>
    </location>
</feature>
<dbReference type="InterPro" id="IPR027859">
    <property type="entry name" value="KATNIP_dom"/>
</dbReference>
<feature type="compositionally biased region" description="Acidic residues" evidence="1">
    <location>
        <begin position="220"/>
        <end position="238"/>
    </location>
</feature>
<evidence type="ECO:0000313" key="4">
    <source>
        <dbReference type="RefSeq" id="XP_030626005.1"/>
    </source>
</evidence>
<feature type="compositionally biased region" description="Polar residues" evidence="1">
    <location>
        <begin position="884"/>
        <end position="902"/>
    </location>
</feature>
<organism evidence="3 4">
    <name type="scientific">Chanos chanos</name>
    <name type="common">Milkfish</name>
    <name type="synonym">Mugil chanos</name>
    <dbReference type="NCBI Taxonomy" id="29144"/>
    <lineage>
        <taxon>Eukaryota</taxon>
        <taxon>Metazoa</taxon>
        <taxon>Chordata</taxon>
        <taxon>Craniata</taxon>
        <taxon>Vertebrata</taxon>
        <taxon>Euteleostomi</taxon>
        <taxon>Actinopterygii</taxon>
        <taxon>Neopterygii</taxon>
        <taxon>Teleostei</taxon>
        <taxon>Ostariophysi</taxon>
        <taxon>Gonorynchiformes</taxon>
        <taxon>Chanidae</taxon>
        <taxon>Chanos</taxon>
    </lineage>
</organism>
<accession>A0A6J2UZ95</accession>
<keyword evidence="3" id="KW-1185">Reference proteome</keyword>
<feature type="compositionally biased region" description="Basic and acidic residues" evidence="1">
    <location>
        <begin position="769"/>
        <end position="779"/>
    </location>
</feature>
<feature type="compositionally biased region" description="Polar residues" evidence="1">
    <location>
        <begin position="807"/>
        <end position="820"/>
    </location>
</feature>
<feature type="domain" description="KATNIP" evidence="2">
    <location>
        <begin position="403"/>
        <end position="550"/>
    </location>
</feature>